<evidence type="ECO:0000256" key="1">
    <source>
        <dbReference type="SAM" id="MobiDB-lite"/>
    </source>
</evidence>
<dbReference type="Proteomes" id="UP000034037">
    <property type="component" value="Chromosome"/>
</dbReference>
<feature type="domain" description="DUF4232" evidence="2">
    <location>
        <begin position="81"/>
        <end position="197"/>
    </location>
</feature>
<gene>
    <name evidence="3" type="ORF">YH66_09920</name>
</gene>
<accession>A0A0F6Z721</accession>
<dbReference type="HOGENOM" id="CLU_079632_3_0_11"/>
<evidence type="ECO:0000259" key="2">
    <source>
        <dbReference type="Pfam" id="PF14016"/>
    </source>
</evidence>
<name>A0A0F6Z721_9CORY</name>
<dbReference type="InterPro" id="IPR025326">
    <property type="entry name" value="DUF4232"/>
</dbReference>
<sequence length="216" mass="21884">MKPHTLLRQALAIGSVGGLLVLSACGNSDSTSPTVSETVTEIVTETSAPDSTAAPIESSPATSSDAVPSEVVPSEVVPKQCTTSELNISTGTQQGAAGSVLIDLNFTNAGSTDCTLHGFPGVSFVGMDNGTQIGAPAVREGDAFPAVTLGPGENTIAALKISRAENYDSDACSLQPVDGLRVYPPGETASEYLPLEGFNGCDNDGLKLLTIKSVGA</sequence>
<proteinExistence type="predicted"/>
<dbReference type="RefSeq" id="WP_003861907.1">
    <property type="nucleotide sequence ID" value="NZ_CP011309.1"/>
</dbReference>
<evidence type="ECO:0000313" key="4">
    <source>
        <dbReference type="Proteomes" id="UP000034037"/>
    </source>
</evidence>
<protein>
    <recommendedName>
        <fullName evidence="2">DUF4232 domain-containing protein</fullName>
    </recommendedName>
</protein>
<feature type="region of interest" description="Disordered" evidence="1">
    <location>
        <begin position="45"/>
        <end position="76"/>
    </location>
</feature>
<evidence type="ECO:0000313" key="3">
    <source>
        <dbReference type="EMBL" id="AKF27843.1"/>
    </source>
</evidence>
<dbReference type="PATRIC" id="fig|92706.3.peg.2080"/>
<reference evidence="3 4" key="1">
    <citation type="submission" date="2015-04" db="EMBL/GenBank/DDBJ databases">
        <title>Complete Genome Sequence of Brevibacterium flavum ATCC 15168.</title>
        <authorList>
            <person name="Ahn J."/>
            <person name="Park G."/>
            <person name="Jeon W."/>
            <person name="Jang Y."/>
            <person name="Jang M."/>
            <person name="Lee H."/>
            <person name="Lee H."/>
        </authorList>
    </citation>
    <scope>NUCLEOTIDE SEQUENCE [LARGE SCALE GENOMIC DNA]</scope>
    <source>
        <strain evidence="3 4">ATCC 15168</strain>
    </source>
</reference>
<dbReference type="PROSITE" id="PS51257">
    <property type="entry name" value="PROKAR_LIPOPROTEIN"/>
    <property type="match status" value="1"/>
</dbReference>
<dbReference type="AlphaFoldDB" id="A0A0F6Z721"/>
<dbReference type="EMBL" id="CP011309">
    <property type="protein sequence ID" value="AKF27843.1"/>
    <property type="molecule type" value="Genomic_DNA"/>
</dbReference>
<organism evidence="3 4">
    <name type="scientific">[Brevibacterium] flavum</name>
    <dbReference type="NCBI Taxonomy" id="92706"/>
    <lineage>
        <taxon>Bacteria</taxon>
        <taxon>Bacillati</taxon>
        <taxon>Actinomycetota</taxon>
        <taxon>Actinomycetes</taxon>
        <taxon>Mycobacteriales</taxon>
        <taxon>Corynebacteriaceae</taxon>
        <taxon>Corynebacterium</taxon>
    </lineage>
</organism>
<keyword evidence="4" id="KW-1185">Reference proteome</keyword>
<feature type="compositionally biased region" description="Low complexity" evidence="1">
    <location>
        <begin position="67"/>
        <end position="76"/>
    </location>
</feature>
<dbReference type="Pfam" id="PF14016">
    <property type="entry name" value="DUF4232"/>
    <property type="match status" value="1"/>
</dbReference>